<keyword evidence="4 10" id="KW-0812">Transmembrane</keyword>
<evidence type="ECO:0000256" key="5">
    <source>
        <dbReference type="ARBA" id="ARBA00022725"/>
    </source>
</evidence>
<feature type="transmembrane region" description="Helical" evidence="10">
    <location>
        <begin position="502"/>
        <end position="523"/>
    </location>
</feature>
<feature type="transmembrane region" description="Helical" evidence="10">
    <location>
        <begin position="331"/>
        <end position="351"/>
    </location>
</feature>
<dbReference type="Pfam" id="PF02949">
    <property type="entry name" value="7tm_6"/>
    <property type="match status" value="3"/>
</dbReference>
<organism evidence="11 12">
    <name type="scientific">Dufourea novaeangliae</name>
    <name type="common">Sweat bee</name>
    <dbReference type="NCBI Taxonomy" id="178035"/>
    <lineage>
        <taxon>Eukaryota</taxon>
        <taxon>Metazoa</taxon>
        <taxon>Ecdysozoa</taxon>
        <taxon>Arthropoda</taxon>
        <taxon>Hexapoda</taxon>
        <taxon>Insecta</taxon>
        <taxon>Pterygota</taxon>
        <taxon>Neoptera</taxon>
        <taxon>Endopterygota</taxon>
        <taxon>Hymenoptera</taxon>
        <taxon>Apocrita</taxon>
        <taxon>Aculeata</taxon>
        <taxon>Apoidea</taxon>
        <taxon>Anthophila</taxon>
        <taxon>Halictidae</taxon>
        <taxon>Rophitinae</taxon>
        <taxon>Dufourea</taxon>
    </lineage>
</organism>
<gene>
    <name evidence="11" type="ORF">WN55_04061</name>
</gene>
<dbReference type="PANTHER" id="PTHR21137:SF35">
    <property type="entry name" value="ODORANT RECEPTOR 19A-RELATED"/>
    <property type="match status" value="1"/>
</dbReference>
<keyword evidence="6 10" id="KW-1133">Transmembrane helix</keyword>
<keyword evidence="9" id="KW-0807">Transducer</keyword>
<dbReference type="InterPro" id="IPR004117">
    <property type="entry name" value="7tm6_olfct_rcpt"/>
</dbReference>
<keyword evidence="2" id="KW-1003">Cell membrane</keyword>
<protein>
    <submittedName>
        <fullName evidence="11">Odorant receptor Or2</fullName>
    </submittedName>
</protein>
<sequence length="727" mass="84293">NGREIMLSHDNARPHSAPHCISNRSNVGTVSAESSSTSHVIFVNLLSSTMCQLFMFTYSCDCLIRESTNVCSEAFASPWSELPIDRYGKMLRKDLQFVIMRSKRSCCLTANRFFPVSLQTYTSMSLFFMKLTGFWTSSSIEEDRLRTLAFVYTHCAILYGMFVQLRGLYYTFGDVSEFLYITVITLSITLVLLKTVLLSIHKKGFLDLIVYMDSNFWRANYDSHEKQIIRDCNKVCSFFILFFTFFANGTVVCFTLQPIVENMGRNKSDRKLPFEMYFTEARWLSVSPYFEMVFVAEYTTKCYAALQSCIRQHQALITYCNVLEVVFSKIVLGQVLTFSALICLQGYQLLLSDAHLSRRLLFMCFLTTTMCQLLMFTYSCDGLVQESSGIGTAAYISPWPLLPMSRQGHKLRDDLRMVVIRSRTPCCLTASGFFPISLETYTTTCTYIVCNILCLNIAFFKIFFLSIQRKKFLDLVVYMEKHFWHSNYTTYEQTIYDSWRRLCTYFICIFTFFTEASNISYVIKPIAANIGKNESDRILPFNIWLDLPLSMTPYFEITFLLQVLSLYHVGLCYICCDNFLCIMNLHVAGQFRILQYRFRSLHTLQIKDKEHQIQNTGSSYIAEEYYNSFKTCIQQHQALTTFCAGLESVFSQIVLAQVLTFSLLICLVGYHKMDKIIVFTQDNLEKWDLEEVFQLRKKGRRSANITEQFTRIPFQVSESFHGVTEEV</sequence>
<keyword evidence="5" id="KW-0552">Olfaction</keyword>
<feature type="transmembrane region" description="Helical" evidence="10">
    <location>
        <begin position="235"/>
        <end position="260"/>
    </location>
</feature>
<dbReference type="GO" id="GO:0007165">
    <property type="term" value="P:signal transduction"/>
    <property type="evidence" value="ECO:0007669"/>
    <property type="project" value="UniProtKB-KW"/>
</dbReference>
<feature type="transmembrane region" description="Helical" evidence="10">
    <location>
        <begin position="441"/>
        <end position="464"/>
    </location>
</feature>
<dbReference type="EMBL" id="KQ434940">
    <property type="protein sequence ID" value="KZC12190.1"/>
    <property type="molecule type" value="Genomic_DNA"/>
</dbReference>
<keyword evidence="8 11" id="KW-0675">Receptor</keyword>
<evidence type="ECO:0000256" key="10">
    <source>
        <dbReference type="SAM" id="Phobius"/>
    </source>
</evidence>
<keyword evidence="3" id="KW-0716">Sensory transduction</keyword>
<evidence type="ECO:0000256" key="6">
    <source>
        <dbReference type="ARBA" id="ARBA00022989"/>
    </source>
</evidence>
<dbReference type="GO" id="GO:0005549">
    <property type="term" value="F:odorant binding"/>
    <property type="evidence" value="ECO:0007669"/>
    <property type="project" value="InterPro"/>
</dbReference>
<proteinExistence type="predicted"/>
<dbReference type="PANTHER" id="PTHR21137">
    <property type="entry name" value="ODORANT RECEPTOR"/>
    <property type="match status" value="1"/>
</dbReference>
<reference evidence="11 12" key="1">
    <citation type="submission" date="2015-07" db="EMBL/GenBank/DDBJ databases">
        <title>The genome of Dufourea novaeangliae.</title>
        <authorList>
            <person name="Pan H."/>
            <person name="Kapheim K."/>
        </authorList>
    </citation>
    <scope>NUCLEOTIDE SEQUENCE [LARGE SCALE GENOMIC DNA]</scope>
    <source>
        <strain evidence="11">0120121106</strain>
        <tissue evidence="11">Whole body</tissue>
    </source>
</reference>
<keyword evidence="12" id="KW-1185">Reference proteome</keyword>
<evidence type="ECO:0000256" key="7">
    <source>
        <dbReference type="ARBA" id="ARBA00023136"/>
    </source>
</evidence>
<name>A0A154PLT7_DUFNO</name>
<dbReference type="AlphaFoldDB" id="A0A154PLT7"/>
<evidence type="ECO:0000256" key="2">
    <source>
        <dbReference type="ARBA" id="ARBA00022475"/>
    </source>
</evidence>
<feature type="transmembrane region" description="Helical" evidence="10">
    <location>
        <begin position="649"/>
        <end position="670"/>
    </location>
</feature>
<evidence type="ECO:0000256" key="1">
    <source>
        <dbReference type="ARBA" id="ARBA00004651"/>
    </source>
</evidence>
<keyword evidence="7 10" id="KW-0472">Membrane</keyword>
<evidence type="ECO:0000313" key="12">
    <source>
        <dbReference type="Proteomes" id="UP000076502"/>
    </source>
</evidence>
<feature type="transmembrane region" description="Helical" evidence="10">
    <location>
        <begin position="360"/>
        <end position="378"/>
    </location>
</feature>
<feature type="non-terminal residue" evidence="11">
    <location>
        <position position="1"/>
    </location>
</feature>
<dbReference type="GO" id="GO:0004984">
    <property type="term" value="F:olfactory receptor activity"/>
    <property type="evidence" value="ECO:0007669"/>
    <property type="project" value="InterPro"/>
</dbReference>
<feature type="transmembrane region" description="Helical" evidence="10">
    <location>
        <begin position="178"/>
        <end position="200"/>
    </location>
</feature>
<accession>A0A154PLT7</accession>
<evidence type="ECO:0000256" key="4">
    <source>
        <dbReference type="ARBA" id="ARBA00022692"/>
    </source>
</evidence>
<dbReference type="Proteomes" id="UP000076502">
    <property type="component" value="Unassembled WGS sequence"/>
</dbReference>
<dbReference type="STRING" id="178035.A0A154PLT7"/>
<evidence type="ECO:0000256" key="3">
    <source>
        <dbReference type="ARBA" id="ARBA00022606"/>
    </source>
</evidence>
<dbReference type="OrthoDB" id="8185860at2759"/>
<evidence type="ECO:0000256" key="9">
    <source>
        <dbReference type="ARBA" id="ARBA00023224"/>
    </source>
</evidence>
<dbReference type="GO" id="GO:0005886">
    <property type="term" value="C:plasma membrane"/>
    <property type="evidence" value="ECO:0007669"/>
    <property type="project" value="UniProtKB-SubCell"/>
</dbReference>
<comment type="subcellular location">
    <subcellularLocation>
        <location evidence="1">Cell membrane</location>
        <topology evidence="1">Multi-pass membrane protein</topology>
    </subcellularLocation>
</comment>
<feature type="transmembrane region" description="Helical" evidence="10">
    <location>
        <begin position="149"/>
        <end position="172"/>
    </location>
</feature>
<evidence type="ECO:0000313" key="11">
    <source>
        <dbReference type="EMBL" id="KZC12190.1"/>
    </source>
</evidence>
<evidence type="ECO:0000256" key="8">
    <source>
        <dbReference type="ARBA" id="ARBA00023170"/>
    </source>
</evidence>